<accession>A0A0E9TI86</accession>
<dbReference type="AlphaFoldDB" id="A0A0E9TI86"/>
<protein>
    <submittedName>
        <fullName evidence="1">Uncharacterized protein</fullName>
    </submittedName>
</protein>
<name>A0A0E9TI86_ANGAN</name>
<reference evidence="1" key="1">
    <citation type="submission" date="2014-11" db="EMBL/GenBank/DDBJ databases">
        <authorList>
            <person name="Amaro Gonzalez C."/>
        </authorList>
    </citation>
    <scope>NUCLEOTIDE SEQUENCE</scope>
</reference>
<dbReference type="EMBL" id="GBXM01055947">
    <property type="protein sequence ID" value="JAH52630.1"/>
    <property type="molecule type" value="Transcribed_RNA"/>
</dbReference>
<reference evidence="1" key="2">
    <citation type="journal article" date="2015" name="Fish Shellfish Immunol.">
        <title>Early steps in the European eel (Anguilla anguilla)-Vibrio vulnificus interaction in the gills: Role of the RtxA13 toxin.</title>
        <authorList>
            <person name="Callol A."/>
            <person name="Pajuelo D."/>
            <person name="Ebbesson L."/>
            <person name="Teles M."/>
            <person name="MacKenzie S."/>
            <person name="Amaro C."/>
        </authorList>
    </citation>
    <scope>NUCLEOTIDE SEQUENCE</scope>
</reference>
<proteinExistence type="predicted"/>
<evidence type="ECO:0000313" key="1">
    <source>
        <dbReference type="EMBL" id="JAH52630.1"/>
    </source>
</evidence>
<organism evidence="1">
    <name type="scientific">Anguilla anguilla</name>
    <name type="common">European freshwater eel</name>
    <name type="synonym">Muraena anguilla</name>
    <dbReference type="NCBI Taxonomy" id="7936"/>
    <lineage>
        <taxon>Eukaryota</taxon>
        <taxon>Metazoa</taxon>
        <taxon>Chordata</taxon>
        <taxon>Craniata</taxon>
        <taxon>Vertebrata</taxon>
        <taxon>Euteleostomi</taxon>
        <taxon>Actinopterygii</taxon>
        <taxon>Neopterygii</taxon>
        <taxon>Teleostei</taxon>
        <taxon>Anguilliformes</taxon>
        <taxon>Anguillidae</taxon>
        <taxon>Anguilla</taxon>
    </lineage>
</organism>
<sequence>MFWFQNSFSPHRLIILKTLGVISVLNLHLAGHASCVTCRF</sequence>